<feature type="compositionally biased region" description="Polar residues" evidence="6">
    <location>
        <begin position="629"/>
        <end position="641"/>
    </location>
</feature>
<proteinExistence type="predicted"/>
<dbReference type="Proteomes" id="UP000646548">
    <property type="component" value="Unassembled WGS sequence"/>
</dbReference>
<feature type="region of interest" description="Disordered" evidence="6">
    <location>
        <begin position="801"/>
        <end position="828"/>
    </location>
</feature>
<dbReference type="InterPro" id="IPR015188">
    <property type="entry name" value="BRCA2_OB_3"/>
</dbReference>
<dbReference type="Gene3D" id="2.40.50.140">
    <property type="entry name" value="Nucleic acid-binding proteins"/>
    <property type="match status" value="3"/>
</dbReference>
<dbReference type="CDD" id="cd04494">
    <property type="entry name" value="BRCA2DBD_OB2"/>
    <property type="match status" value="1"/>
</dbReference>
<dbReference type="CDD" id="cd04495">
    <property type="entry name" value="BRCA2DBD_OB3"/>
    <property type="match status" value="1"/>
</dbReference>
<keyword evidence="3" id="KW-0238">DNA-binding</keyword>
<feature type="region of interest" description="Disordered" evidence="6">
    <location>
        <begin position="1092"/>
        <end position="1114"/>
    </location>
</feature>
<dbReference type="SUPFAM" id="SSF81872">
    <property type="entry name" value="BRCA2 helical domain"/>
    <property type="match status" value="1"/>
</dbReference>
<dbReference type="GO" id="GO:0000724">
    <property type="term" value="P:double-strand break repair via homologous recombination"/>
    <property type="evidence" value="ECO:0007669"/>
    <property type="project" value="InterPro"/>
</dbReference>
<feature type="compositionally biased region" description="Polar residues" evidence="6">
    <location>
        <begin position="1999"/>
        <end position="2016"/>
    </location>
</feature>
<dbReference type="PANTHER" id="PTHR11289:SF0">
    <property type="entry name" value="BREAST CANCER TYPE 2 SUSCEPTIBILITY PROTEIN"/>
    <property type="match status" value="1"/>
</dbReference>
<evidence type="ECO:0000256" key="1">
    <source>
        <dbReference type="ARBA" id="ARBA00022737"/>
    </source>
</evidence>
<feature type="compositionally biased region" description="Polar residues" evidence="6">
    <location>
        <begin position="332"/>
        <end position="346"/>
    </location>
</feature>
<dbReference type="InterPro" id="IPR015252">
    <property type="entry name" value="BRCA2_hlx"/>
</dbReference>
<dbReference type="Pfam" id="PF09103">
    <property type="entry name" value="BRCA-2_OB1"/>
    <property type="match status" value="1"/>
</dbReference>
<dbReference type="InterPro" id="IPR055077">
    <property type="entry name" value="BRCA2_TR2"/>
</dbReference>
<evidence type="ECO:0000313" key="9">
    <source>
        <dbReference type="Proteomes" id="UP000646548"/>
    </source>
</evidence>
<keyword evidence="2" id="KW-0227">DNA damage</keyword>
<evidence type="ECO:0000256" key="3">
    <source>
        <dbReference type="ARBA" id="ARBA00023125"/>
    </source>
</evidence>
<comment type="caution">
    <text evidence="8">The sequence shown here is derived from an EMBL/GenBank/DDBJ whole genome shotgun (WGS) entry which is preliminary data.</text>
</comment>
<feature type="compositionally biased region" description="Polar residues" evidence="6">
    <location>
        <begin position="2835"/>
        <end position="2854"/>
    </location>
</feature>
<dbReference type="InterPro" id="IPR036315">
    <property type="entry name" value="BRCA2_hlx_sf"/>
</dbReference>
<feature type="region of interest" description="Disordered" evidence="6">
    <location>
        <begin position="613"/>
        <end position="641"/>
    </location>
</feature>
<dbReference type="GO" id="GO:0003677">
    <property type="term" value="F:DNA binding"/>
    <property type="evidence" value="ECO:0007669"/>
    <property type="project" value="UniProtKB-KW"/>
</dbReference>
<sequence length="2943" mass="323249">MDLPLTNMYNIFKDDVWKALVLELGPLDPNWFEVLTSQASVIDGSLSDQEDLCANQEGNSKGSLEKPAVESQFFSTPKVFRHSRVVSPQTEDEQSFTLAQEKGALPWIKTQSPCLFQLTIQGEKCDVFQPQGDDSFDLLATPNQSTISYAKHISESLGAQMNPDISWTSSLNTPPAVPSTLILPIPDNKPCSTNVPADGNVVFVRKLFPSLSKTSANEASKSCDPVAFQGPISPKVPDGPQTFSNHEECVWQQKVPDTIEDEEVRSSVVDVLDGAEDALSIFFANSSSALRKVKPERNKRKQILQAKENVCSSKDDLSTSKATSDEERDGCTLSSYTKTGHTGMSQWSPLSLSDIPSCSAGGIIVPEQLHNSSRLSGPSKDIQNVEFQSKTRLFDTVGIAELDPMRVDSSIEIPYSEELCIEQLGSSDCSNAEKTEGHKQGQPLGENLVGTVKAKIQDIDMSQLCRDFAQDFSQMPDSGRTASRDHFSPSACLLAMKKAKQKAEVNPQHHPNKSISNPKFPTSGVPVNDSGFHSAVANSTNITGSSFLENTGLSRTSTDFKSDLQTETDIPSTKAFPKTMHFNPEAEMELISAHTSKEEKDLEPVMSTDITVQKPSSAQGADDIPSIPLNDQKQTKETSTSPLVVHSLGFKTASNKGIRISSASLEKAKLIFKETESETAFYNLPTTSGYDTMNKSTSKEAGNTSTFSSKPSQTSITETFGGITPQLTASQTDDVTELCSLLEKTDSQFELTPVKILKTKQQNDATSPQKADRELDPDLLAGIDFDDSFSSDSLQCARNENATYSSKHSSEDEASDDPRKTVRASSPQNVSSVAFKTAGGKVLRVSDKCLSKAKSLFADLEEFPTNRKSSGNKRVEIGSNTKQKSSMDGCKKNLKFAINEDSCSIRAGNCFEELASFKKPTKSISGDDTKSSESKKNDPNMCQTGFFMANGKNICVQAKNMHHAKDIFKDCDVTDNKSEFIKHLPENVKRREHLSKYDNFDIPKRRIDGCSVTENADLLPCDTIEPHQGILKVETNVAPFHRNSFSASKPDLSMLCSASKTIDSNESCSAAGKKAFVSADETKNSEYLLKETHSPEDGKGQLQEDWSSSNHTDQPRICGFQTAAGKELIVSSAALKKAQTMFSENEGVKERNRVIPPHSRIPSIESENDKSHALQKAKVCSNISLNAVNPCGNKLKEGPNNVEKMCSGFTTTNKANEFEENLLKSNHSLKDFDLVSDKEMQESDVFLENHVDAENTVLPKDQECQLPVYEKIKSNPDQKPTISFSQPGCPEDPPSFQNAGFQMANGKAVTFSAEALRKTKSVFNECEAPEDKTLPTLLQTKASVLHIRGGFCSASGMPISASSEALHRAESMFSDISFSGNKPDVCQTTQKVVEKGKINVGFQTAGGAKVHVSKTNLLKAKYLLRDFGDLVSDKEMQEAHVFLENDVNAENAALTKDQECNLPFMEGDNEEGRSNPNQRTTLNFPVPEDGSSENTNVFQNDQISFQNVGFQTANGKAVTFSSEALRKAKSMFNGCEAPEDKTLPTPLQSKASILQNDLLSFQNVGFQTANGKAVTFSSEALRKAKSMFNGCEALEDKTLPTPLQSNANVLPFRGTTEQNQDIKERIHFGFQTAGGTKVHVSKTNLLKAKHLFKDLDDSVSKATEGTDPSSETSSVLSKATGLKDNISKHDQIIAVNAPANGWTESRNVGFQTASGSTVVVSDEALKRAKTLLGEGEEVANVSSPLCKIPVSGSSGFFAASGKAVTFSSEALQKAKSLFSDIRADVSDFTDTKRVEQKQEDAQLWGFTAAGRTKTDTKRPENTKAEESSALMFPSLNLTGCTETQHRLLAQEALDCTKALLEDEDLAGQSFCPAAQTALRLDYPQATTGSDAEEKRQRKRLMGDPDPTGQPPLKRQLLEEFNQTNDGSNDSGLQPVKSCPLGLMKDRGVFKYSTSLYPNITKPHSNGKTKTTTTVQHSTPDNSRSAGSKMSPFIPPFYKNANSETSKTSVPQLTTRTPVFAPPFKKQRTVLQGKTDQNTNKLSPVTESNSSAYVPSSKNAQEPSNVISTVNTHSNDTKNPNVDVNGGSVRFMSHPDQAFSKDEHQVFLNSELARDMQDMRIRKKKRQNIRPLQGSLFLTKTSGVAKIPLKAAVNGKLPTRCPPEQLYRRGVHAHVSGITSETAESFRFRLLHFFKRDTFIDEGGVKLADGGWLIPTKDGTAGKEEFFRALCDTPGVDPKLITEAWGYNHYRWIVWKQASMEKSFPEAMGGICLTPEQVLLQLKYRYDVEVDHSRRPALRKITEKDDTAAKTLVLCVCGIVSKGARASSSRTPESSDPASAVVWLTDGWYALKAQLDQPLTAMLNKGLLPVGGKLIIHGAQLVGSQDACPPLEAPESLMLKICANSTRRARWDTKLGFHKDPRPFLLPIASLFSRGGPVGCADVVVLRSYPIQWMERKADGGVVFRTTRAEEREARRFSEVKHKAMEVLFAKVQTEFENEEKEKTKSQRRKQNLDVANLQDGEELHAAVGDDPAYLEAHLSEQQLQTLQAYKRSLMERKQAELQDRYRRALEEEDQEIKCPKRDVTPVWRLSVADSLGPPSCVYQLSLWRPSSDVESLLKEGGRFKVYNLAAAEGKKRSSHESVQLTGTKKTQFQVLQTSQEWMSERFQPRVSTDFESLQNPDFRPLCGEVDLSGYVVSVIDGHGSSPAFYLADGKLNLVKIRCFSSLSQTGLEDVVKPRVLLALSNLQLRGQSMFPTPVVYAGDLTVFSTNPKEAHLQESLSHLKNRIQRDENFHGNAEEKLSHLIKSGGLGLVSPMAVKLQTLPSSSDKKDESKITFQKPASFTPVSKNPQAETPLSKKDPKILKRRRALDYLSRIPSPPPLSVLGSVSSPCVKKTFNPPRRSGPPSQFKTEKIQTVKPSVVEDEWVNDEELVMIDTQALGIK</sequence>
<dbReference type="Pfam" id="PF09169">
    <property type="entry name" value="BRCA-2_helical"/>
    <property type="match status" value="1"/>
</dbReference>
<organism evidence="8 9">
    <name type="scientific">Oryzias melastigma</name>
    <name type="common">Marine medaka</name>
    <dbReference type="NCBI Taxonomy" id="30732"/>
    <lineage>
        <taxon>Eukaryota</taxon>
        <taxon>Metazoa</taxon>
        <taxon>Chordata</taxon>
        <taxon>Craniata</taxon>
        <taxon>Vertebrata</taxon>
        <taxon>Euteleostomi</taxon>
        <taxon>Actinopterygii</taxon>
        <taxon>Neopterygii</taxon>
        <taxon>Teleostei</taxon>
        <taxon>Neoteleostei</taxon>
        <taxon>Acanthomorphata</taxon>
        <taxon>Ovalentaria</taxon>
        <taxon>Atherinomorphae</taxon>
        <taxon>Beloniformes</taxon>
        <taxon>Adrianichthyidae</taxon>
        <taxon>Oryziinae</taxon>
        <taxon>Oryzias</taxon>
    </lineage>
</organism>
<dbReference type="PIRSF" id="PIRSF002397">
    <property type="entry name" value="BRCA2"/>
    <property type="match status" value="1"/>
</dbReference>
<dbReference type="InterPro" id="IPR015205">
    <property type="entry name" value="Tower_dom"/>
</dbReference>
<dbReference type="Pfam" id="PF09104">
    <property type="entry name" value="BRCA-2_OB3"/>
    <property type="match status" value="1"/>
</dbReference>
<feature type="compositionally biased region" description="Basic and acidic residues" evidence="6">
    <location>
        <begin position="808"/>
        <end position="820"/>
    </location>
</feature>
<dbReference type="GO" id="GO:0006355">
    <property type="term" value="P:regulation of DNA-templated transcription"/>
    <property type="evidence" value="ECO:0007669"/>
    <property type="project" value="TreeGrafter"/>
</dbReference>
<reference evidence="8" key="1">
    <citation type="journal article" name="BMC Genomics">
        <title>Long-read sequencing and de novo genome assembly of marine medaka (Oryzias melastigma).</title>
        <authorList>
            <person name="Liang P."/>
            <person name="Saqib H.S.A."/>
            <person name="Ni X."/>
            <person name="Shen Y."/>
        </authorList>
    </citation>
    <scope>NUCLEOTIDE SEQUENCE</scope>
    <source>
        <strain evidence="8">Bigg-433</strain>
    </source>
</reference>
<dbReference type="SUPFAM" id="SSF50249">
    <property type="entry name" value="Nucleic acid-binding proteins"/>
    <property type="match status" value="3"/>
</dbReference>
<dbReference type="InterPro" id="IPR012340">
    <property type="entry name" value="NA-bd_OB-fold"/>
</dbReference>
<keyword evidence="1" id="KW-0677">Repeat</keyword>
<keyword evidence="4" id="KW-0233">DNA recombination</keyword>
<dbReference type="Pfam" id="PF09121">
    <property type="entry name" value="Tower"/>
    <property type="match status" value="1"/>
</dbReference>
<dbReference type="InterPro" id="IPR015525">
    <property type="entry name" value="BRCA2"/>
</dbReference>
<dbReference type="GO" id="GO:0005634">
    <property type="term" value="C:nucleus"/>
    <property type="evidence" value="ECO:0007669"/>
    <property type="project" value="TreeGrafter"/>
</dbReference>
<dbReference type="Pfam" id="PF00634">
    <property type="entry name" value="BRCA2"/>
    <property type="match status" value="9"/>
</dbReference>
<gene>
    <name evidence="8" type="ORF">FQA47_004573</name>
</gene>
<evidence type="ECO:0000256" key="4">
    <source>
        <dbReference type="ARBA" id="ARBA00023172"/>
    </source>
</evidence>
<feature type="domain" description="Tower" evidence="7">
    <location>
        <begin position="2453"/>
        <end position="2494"/>
    </location>
</feature>
<feature type="region of interest" description="Disordered" evidence="6">
    <location>
        <begin position="1958"/>
        <end position="2062"/>
    </location>
</feature>
<dbReference type="InterPro" id="IPR002093">
    <property type="entry name" value="BRCA2_repeat"/>
</dbReference>
<name>A0A834CBX2_ORYME</name>
<dbReference type="SUPFAM" id="SSF81878">
    <property type="entry name" value="BRCA2 tower domain"/>
    <property type="match status" value="1"/>
</dbReference>
<dbReference type="EMBL" id="WKFB01000381">
    <property type="protein sequence ID" value="KAF6724944.1"/>
    <property type="molecule type" value="Genomic_DNA"/>
</dbReference>
<feature type="region of interest" description="Disordered" evidence="6">
    <location>
        <begin position="2823"/>
        <end position="2861"/>
    </location>
</feature>
<feature type="region of interest" description="Disordered" evidence="6">
    <location>
        <begin position="1882"/>
        <end position="1912"/>
    </location>
</feature>
<dbReference type="Pfam" id="PF22687">
    <property type="entry name" value="BRCA2_TR2"/>
    <property type="match status" value="1"/>
</dbReference>
<keyword evidence="5" id="KW-0234">DNA repair</keyword>
<dbReference type="PANTHER" id="PTHR11289">
    <property type="entry name" value="BREAST CANCER TYPE 2 SUSCEPTIBILITY PROTEIN BRCA2"/>
    <property type="match status" value="1"/>
</dbReference>
<evidence type="ECO:0000256" key="6">
    <source>
        <dbReference type="SAM" id="MobiDB-lite"/>
    </source>
</evidence>
<feature type="compositionally biased region" description="Polar residues" evidence="6">
    <location>
        <begin position="1974"/>
        <end position="1987"/>
    </location>
</feature>
<dbReference type="InterPro" id="IPR048262">
    <property type="entry name" value="BRCA2_OB_2_dom"/>
</dbReference>
<accession>A0A834CBX2</accession>
<feature type="region of interest" description="Disordered" evidence="6">
    <location>
        <begin position="314"/>
        <end position="346"/>
    </location>
</feature>
<feature type="compositionally biased region" description="Polar residues" evidence="6">
    <location>
        <begin position="2028"/>
        <end position="2062"/>
    </location>
</feature>
<dbReference type="Pfam" id="PF21318">
    <property type="entry name" value="BRCA2DBD_OB2"/>
    <property type="match status" value="1"/>
</dbReference>
<dbReference type="CDD" id="cd04493">
    <property type="entry name" value="BRCA2DBD_OB1"/>
    <property type="match status" value="1"/>
</dbReference>
<evidence type="ECO:0000259" key="7">
    <source>
        <dbReference type="SMART" id="SM01341"/>
    </source>
</evidence>
<dbReference type="PROSITE" id="PS50138">
    <property type="entry name" value="BRCA2_REPEAT"/>
    <property type="match status" value="11"/>
</dbReference>
<protein>
    <submittedName>
        <fullName evidence="8">Breast cancer type 2 susceptibility-like protein</fullName>
    </submittedName>
</protein>
<dbReference type="InterPro" id="IPR015187">
    <property type="entry name" value="BRCA2_OB_1"/>
</dbReference>
<dbReference type="SMART" id="SM01341">
    <property type="entry name" value="Tower"/>
    <property type="match status" value="1"/>
</dbReference>
<dbReference type="Gene3D" id="6.10.70.10">
    <property type="match status" value="1"/>
</dbReference>
<evidence type="ECO:0000313" key="8">
    <source>
        <dbReference type="EMBL" id="KAF6724944.1"/>
    </source>
</evidence>
<evidence type="ECO:0000256" key="5">
    <source>
        <dbReference type="ARBA" id="ARBA00023204"/>
    </source>
</evidence>
<evidence type="ECO:0000256" key="2">
    <source>
        <dbReference type="ARBA" id="ARBA00022763"/>
    </source>
</evidence>